<dbReference type="Proteomes" id="UP000621210">
    <property type="component" value="Unassembled WGS sequence"/>
</dbReference>
<sequence>MWSVLVLAHLYDVDLERAFRRTMKTLDTKLRARLEEPGAPS</sequence>
<reference evidence="1" key="1">
    <citation type="submission" date="2020-09" db="EMBL/GenBank/DDBJ databases">
        <title>Streptomyces grisecoloratus sp. nov., isolated from cotton soil.</title>
        <authorList>
            <person name="Xing L."/>
        </authorList>
    </citation>
    <scope>NUCLEOTIDE SEQUENCE</scope>
    <source>
        <strain evidence="1">TRM S81-3</strain>
    </source>
</reference>
<gene>
    <name evidence="1" type="ORF">H0H10_22795</name>
</gene>
<evidence type="ECO:0000313" key="1">
    <source>
        <dbReference type="EMBL" id="MBD0421945.1"/>
    </source>
</evidence>
<dbReference type="EMBL" id="JACVQF010000200">
    <property type="protein sequence ID" value="MBD0421945.1"/>
    <property type="molecule type" value="Genomic_DNA"/>
</dbReference>
<name>A0A926QSN2_9ACTN</name>
<accession>A0A926QSN2</accession>
<protein>
    <submittedName>
        <fullName evidence="1">Uncharacterized protein</fullName>
    </submittedName>
</protein>
<proteinExistence type="predicted"/>
<keyword evidence="2" id="KW-1185">Reference proteome</keyword>
<evidence type="ECO:0000313" key="2">
    <source>
        <dbReference type="Proteomes" id="UP000621210"/>
    </source>
</evidence>
<comment type="caution">
    <text evidence="1">The sequence shown here is derived from an EMBL/GenBank/DDBJ whole genome shotgun (WGS) entry which is preliminary data.</text>
</comment>
<organism evidence="1 2">
    <name type="scientific">Streptomyces griseicoloratus</name>
    <dbReference type="NCBI Taxonomy" id="2752516"/>
    <lineage>
        <taxon>Bacteria</taxon>
        <taxon>Bacillati</taxon>
        <taxon>Actinomycetota</taxon>
        <taxon>Actinomycetes</taxon>
        <taxon>Kitasatosporales</taxon>
        <taxon>Streptomycetaceae</taxon>
        <taxon>Streptomyces</taxon>
    </lineage>
</organism>
<dbReference type="AlphaFoldDB" id="A0A926QSN2"/>
<reference evidence="1" key="2">
    <citation type="submission" date="2020-09" db="EMBL/GenBank/DDBJ databases">
        <authorList>
            <person name="Luo X."/>
        </authorList>
    </citation>
    <scope>NUCLEOTIDE SEQUENCE</scope>
    <source>
        <strain evidence="1">TRM S81-3</strain>
    </source>
</reference>